<comment type="pathway">
    <text evidence="3">Lipid metabolism.</text>
</comment>
<keyword evidence="12 15" id="KW-1208">Phospholipid metabolism</keyword>
<feature type="domain" description="Phospholipid/glycerol acyltransferase" evidence="16">
    <location>
        <begin position="303"/>
        <end position="430"/>
    </location>
</feature>
<comment type="caution">
    <text evidence="17">The sequence shown here is derived from an EMBL/GenBank/DDBJ whole genome shotgun (WGS) entry which is preliminary data.</text>
</comment>
<comment type="catalytic activity">
    <reaction evidence="14 15">
        <text>sn-glycerol 3-phosphate + an acyl-CoA = a 1-acyl-sn-glycero-3-phosphate + CoA</text>
        <dbReference type="Rhea" id="RHEA:15325"/>
        <dbReference type="ChEBI" id="CHEBI:57287"/>
        <dbReference type="ChEBI" id="CHEBI:57597"/>
        <dbReference type="ChEBI" id="CHEBI:57970"/>
        <dbReference type="ChEBI" id="CHEBI:58342"/>
        <dbReference type="EC" id="2.3.1.15"/>
    </reaction>
</comment>
<keyword evidence="8 15" id="KW-0444">Lipid biosynthesis</keyword>
<evidence type="ECO:0000256" key="7">
    <source>
        <dbReference type="ARBA" id="ARBA00022475"/>
    </source>
</evidence>
<evidence type="ECO:0000256" key="4">
    <source>
        <dbReference type="ARBA" id="ARBA00007937"/>
    </source>
</evidence>
<evidence type="ECO:0000256" key="10">
    <source>
        <dbReference type="ARBA" id="ARBA00023136"/>
    </source>
</evidence>
<dbReference type="EC" id="2.3.1.15" evidence="5 15"/>
<dbReference type="Pfam" id="PF01553">
    <property type="entry name" value="Acyltransferase"/>
    <property type="match status" value="1"/>
</dbReference>
<dbReference type="PIRSF" id="PIRSF000437">
    <property type="entry name" value="GPAT_DHAPAT"/>
    <property type="match status" value="1"/>
</dbReference>
<keyword evidence="11 15" id="KW-0594">Phospholipid biosynthesis</keyword>
<dbReference type="NCBIfam" id="TIGR03703">
    <property type="entry name" value="plsB"/>
    <property type="match status" value="1"/>
</dbReference>
<feature type="short sequence motif" description="HXXXXD motif" evidence="15">
    <location>
        <begin position="308"/>
        <end position="313"/>
    </location>
</feature>
<evidence type="ECO:0000256" key="13">
    <source>
        <dbReference type="ARBA" id="ARBA00023315"/>
    </source>
</evidence>
<dbReference type="SUPFAM" id="SSF69593">
    <property type="entry name" value="Glycerol-3-phosphate (1)-acyltransferase"/>
    <property type="match status" value="1"/>
</dbReference>
<keyword evidence="7 15" id="KW-1003">Cell membrane</keyword>
<name>A0ABP9F719_9GAMM</name>
<gene>
    <name evidence="15 17" type="primary">plsB</name>
    <name evidence="17" type="ORF">GCM10023333_29900</name>
</gene>
<evidence type="ECO:0000256" key="11">
    <source>
        <dbReference type="ARBA" id="ARBA00023209"/>
    </source>
</evidence>
<evidence type="ECO:0000256" key="9">
    <source>
        <dbReference type="ARBA" id="ARBA00022679"/>
    </source>
</evidence>
<evidence type="ECO:0000256" key="2">
    <source>
        <dbReference type="ARBA" id="ARBA00004765"/>
    </source>
</evidence>
<evidence type="ECO:0000256" key="8">
    <source>
        <dbReference type="ARBA" id="ARBA00022516"/>
    </source>
</evidence>
<evidence type="ECO:0000256" key="15">
    <source>
        <dbReference type="HAMAP-Rule" id="MF_00393"/>
    </source>
</evidence>
<comment type="domain">
    <text evidence="15">The HXXXXD motif is essential for acyltransferase activity and may constitute the binding site for the phosphate moiety of the glycerol-3-phosphate.</text>
</comment>
<dbReference type="InterPro" id="IPR002123">
    <property type="entry name" value="Plipid/glycerol_acylTrfase"/>
</dbReference>
<dbReference type="InterPro" id="IPR045520">
    <property type="entry name" value="GPAT/DHAPAT_C"/>
</dbReference>
<dbReference type="PANTHER" id="PTHR12563:SF17">
    <property type="entry name" value="DIHYDROXYACETONE PHOSPHATE ACYLTRANSFERASE"/>
    <property type="match status" value="1"/>
</dbReference>
<dbReference type="PANTHER" id="PTHR12563">
    <property type="entry name" value="GLYCEROL-3-PHOSPHATE ACYLTRANSFERASE"/>
    <property type="match status" value="1"/>
</dbReference>
<evidence type="ECO:0000256" key="1">
    <source>
        <dbReference type="ARBA" id="ARBA00004413"/>
    </source>
</evidence>
<dbReference type="NCBIfam" id="NF003441">
    <property type="entry name" value="PRK04974.1"/>
    <property type="match status" value="1"/>
</dbReference>
<dbReference type="InterPro" id="IPR041728">
    <property type="entry name" value="GPAT/DHAPAT_LPLAT"/>
</dbReference>
<dbReference type="EMBL" id="BAABJZ010000093">
    <property type="protein sequence ID" value="GAA4894693.1"/>
    <property type="molecule type" value="Genomic_DNA"/>
</dbReference>
<dbReference type="Pfam" id="PF19277">
    <property type="entry name" value="GPAT_C"/>
    <property type="match status" value="1"/>
</dbReference>
<evidence type="ECO:0000259" key="16">
    <source>
        <dbReference type="SMART" id="SM00563"/>
    </source>
</evidence>
<proteinExistence type="inferred from homology"/>
<evidence type="ECO:0000256" key="6">
    <source>
        <dbReference type="ARBA" id="ARBA00013432"/>
    </source>
</evidence>
<evidence type="ECO:0000256" key="14">
    <source>
        <dbReference type="ARBA" id="ARBA00048427"/>
    </source>
</evidence>
<keyword evidence="13 15" id="KW-0012">Acyltransferase</keyword>
<keyword evidence="9 15" id="KW-0808">Transferase</keyword>
<dbReference type="Proteomes" id="UP001499988">
    <property type="component" value="Unassembled WGS sequence"/>
</dbReference>
<evidence type="ECO:0000313" key="17">
    <source>
        <dbReference type="EMBL" id="GAA4894693.1"/>
    </source>
</evidence>
<evidence type="ECO:0000256" key="5">
    <source>
        <dbReference type="ARBA" id="ARBA00013113"/>
    </source>
</evidence>
<comment type="pathway">
    <text evidence="2 15">Phospholipid metabolism; CDP-diacylglycerol biosynthesis; CDP-diacylglycerol from sn-glycerol 3-phosphate: step 1/3.</text>
</comment>
<dbReference type="SMART" id="SM00563">
    <property type="entry name" value="PlsC"/>
    <property type="match status" value="1"/>
</dbReference>
<evidence type="ECO:0000313" key="18">
    <source>
        <dbReference type="Proteomes" id="UP001499988"/>
    </source>
</evidence>
<dbReference type="InterPro" id="IPR022284">
    <property type="entry name" value="GPAT/DHAPAT"/>
</dbReference>
<evidence type="ECO:0000256" key="3">
    <source>
        <dbReference type="ARBA" id="ARBA00005189"/>
    </source>
</evidence>
<dbReference type="HAMAP" id="MF_00393">
    <property type="entry name" value="Glyc3P_acyltrans"/>
    <property type="match status" value="1"/>
</dbReference>
<keyword evidence="18" id="KW-1185">Reference proteome</keyword>
<reference evidence="18" key="1">
    <citation type="journal article" date="2019" name="Int. J. Syst. Evol. Microbiol.">
        <title>The Global Catalogue of Microorganisms (GCM) 10K type strain sequencing project: providing services to taxonomists for standard genome sequencing and annotation.</title>
        <authorList>
            <consortium name="The Broad Institute Genomics Platform"/>
            <consortium name="The Broad Institute Genome Sequencing Center for Infectious Disease"/>
            <person name="Wu L."/>
            <person name="Ma J."/>
        </authorList>
    </citation>
    <scope>NUCLEOTIDE SEQUENCE [LARGE SCALE GENOMIC DNA]</scope>
    <source>
        <strain evidence="18">JCM 18401</strain>
    </source>
</reference>
<evidence type="ECO:0000256" key="12">
    <source>
        <dbReference type="ARBA" id="ARBA00023264"/>
    </source>
</evidence>
<accession>A0ABP9F719</accession>
<keyword evidence="10 15" id="KW-0472">Membrane</keyword>
<sequence>MSTQILNHWQRPVSWMQRLLVKSKPVPENPVEELDLDPTRPMVYVLPRDSFSDRLALHQCCLSLGLPSPFEPLIIKGESFNRLVALESATPLFGASDETDFRGRFERLLALHNDHSDLDVQIVPVSLLWGRNPGKEEESVSATLLNSSNPTWLRKTAIISVLGRDNFIRFSRAVSLRYMADKHGTDGTIANKLARVARVHFGRQRTVATGPRLPDRQALFHSLLASPTIKQAIADEAKSKKISEQKARQRAREYMDEIAADYSDSLMRIGDRVLTWLWNKLYKGINVRGAEQIRQLSQDGHGIVFVPCHRSHMDYLLLSYVIYRQGMVPPHIAAGVNLNFWPAGPVFRRGGGFFIRRSFKGNKLYSTVFREYLDQLFKRGYSVEYFTEGGRSRTGRLLPAKTGMLAMTVNSVLRGVERPITLVPVYLGYDHVMEVASYHKELAGKKKEKESAWQVFSAIRKLRNYGQGYVNFGESITIHQFLNEAKPDWRQEIGDGETKQPWLTPTVNQLANRLMCNINDAAAASAMTLTASILLATEQHAMERSALEKQLDLYLDLLRSVPYTARTTVPEGDGQAVLQQVLDLNKFQLTSDGMGEIVSILDGSAVTMTYYRNNSLHLLILPALIAALLLRRGCQTQEQLIAQVKALYPLLQAELFMGLDEQELENQLQGLINELVRHELLESCEQGLVPRQSRRAELCNLGDLFQETAQRYAIVLSRLQREPEIERGALERDSQALAERMSRLHGISAPEFFDKKLFTTLTTRLKEQGLLGEQADQAQVAELYNIVMPLLTATVQNTLVQSN</sequence>
<dbReference type="InterPro" id="IPR028354">
    <property type="entry name" value="GPAT_PlsB"/>
</dbReference>
<organism evidence="17 18">
    <name type="scientific">Ferrimonas pelagia</name>
    <dbReference type="NCBI Taxonomy" id="1177826"/>
    <lineage>
        <taxon>Bacteria</taxon>
        <taxon>Pseudomonadati</taxon>
        <taxon>Pseudomonadota</taxon>
        <taxon>Gammaproteobacteria</taxon>
        <taxon>Alteromonadales</taxon>
        <taxon>Ferrimonadaceae</taxon>
        <taxon>Ferrimonas</taxon>
    </lineage>
</organism>
<protein>
    <recommendedName>
        <fullName evidence="6 15">Glycerol-3-phosphate acyltransferase</fullName>
        <shortName evidence="15">GPAT</shortName>
        <ecNumber evidence="5 15">2.3.1.15</ecNumber>
    </recommendedName>
</protein>
<keyword evidence="15" id="KW-0443">Lipid metabolism</keyword>
<dbReference type="CDD" id="cd07993">
    <property type="entry name" value="LPLAT_DHAPAT-like"/>
    <property type="match status" value="1"/>
</dbReference>
<comment type="similarity">
    <text evidence="4 15">Belongs to the GPAT/DAPAT family.</text>
</comment>
<comment type="subcellular location">
    <subcellularLocation>
        <location evidence="1 15">Cell membrane</location>
        <topology evidence="1 15">Peripheral membrane protein</topology>
        <orientation evidence="1 15">Cytoplasmic side</orientation>
    </subcellularLocation>
</comment>
<dbReference type="PIRSF" id="PIRSF500064">
    <property type="entry name" value="GPAT"/>
    <property type="match status" value="1"/>
</dbReference>